<dbReference type="EMBL" id="JBHRWW010000001">
    <property type="protein sequence ID" value="MFC3686870.1"/>
    <property type="molecule type" value="Genomic_DNA"/>
</dbReference>
<reference evidence="2" key="1">
    <citation type="journal article" date="2019" name="Int. J. Syst. Evol. Microbiol.">
        <title>The Global Catalogue of Microorganisms (GCM) 10K type strain sequencing project: providing services to taxonomists for standard genome sequencing and annotation.</title>
        <authorList>
            <consortium name="The Broad Institute Genomics Platform"/>
            <consortium name="The Broad Institute Genome Sequencing Center for Infectious Disease"/>
            <person name="Wu L."/>
            <person name="Ma J."/>
        </authorList>
    </citation>
    <scope>NUCLEOTIDE SEQUENCE [LARGE SCALE GENOMIC DNA]</scope>
    <source>
        <strain evidence="2">NCAIM B.02333</strain>
    </source>
</reference>
<gene>
    <name evidence="1" type="ORF">ACFOLH_00775</name>
</gene>
<evidence type="ECO:0000313" key="1">
    <source>
        <dbReference type="EMBL" id="MFC3686870.1"/>
    </source>
</evidence>
<comment type="caution">
    <text evidence="1">The sequence shown here is derived from an EMBL/GenBank/DDBJ whole genome shotgun (WGS) entry which is preliminary data.</text>
</comment>
<sequence length="189" mass="19502">MTPRSSTRRGGPRALPVVGAVVAALGLGACSALGDPSAAALVDGETVVTQADVATVLEELPLEVSNGQPVAPAQVLTFLAVGDTVESIARENGAVLGDVQARQFLASVDEEAGRPTGIYSEPTLRLISTNLMLGEITQDPALAAEVEEQFQALVDDLEVNPRYGEVSEGGAQLIVPVEHPWLPAPDADA</sequence>
<dbReference type="PROSITE" id="PS51257">
    <property type="entry name" value="PROKAR_LIPOPROTEIN"/>
    <property type="match status" value="1"/>
</dbReference>
<name>A0ABV7WAP2_9MICO</name>
<proteinExistence type="predicted"/>
<keyword evidence="2" id="KW-1185">Reference proteome</keyword>
<evidence type="ECO:0000313" key="2">
    <source>
        <dbReference type="Proteomes" id="UP001595685"/>
    </source>
</evidence>
<accession>A0ABV7WAP2</accession>
<protein>
    <submittedName>
        <fullName evidence="1">Uncharacterized protein</fullName>
    </submittedName>
</protein>
<dbReference type="Proteomes" id="UP001595685">
    <property type="component" value="Unassembled WGS sequence"/>
</dbReference>
<dbReference type="RefSeq" id="WP_340294253.1">
    <property type="nucleotide sequence ID" value="NZ_JBBEOI010000147.1"/>
</dbReference>
<organism evidence="1 2">
    <name type="scientific">Aquipuribacter hungaricus</name>
    <dbReference type="NCBI Taxonomy" id="545624"/>
    <lineage>
        <taxon>Bacteria</taxon>
        <taxon>Bacillati</taxon>
        <taxon>Actinomycetota</taxon>
        <taxon>Actinomycetes</taxon>
        <taxon>Micrococcales</taxon>
        <taxon>Intrasporangiaceae</taxon>
        <taxon>Aquipuribacter</taxon>
    </lineage>
</organism>